<dbReference type="InterPro" id="IPR011006">
    <property type="entry name" value="CheY-like_superfamily"/>
</dbReference>
<dbReference type="RefSeq" id="WP_071488603.1">
    <property type="nucleotide sequence ID" value="NZ_CP089519.1"/>
</dbReference>
<reference evidence="7 9" key="1">
    <citation type="submission" date="2016-08" db="EMBL/GenBank/DDBJ databases">
        <title>Draft genome sequence of the type strain of Pseudomonas extremorientalis LMG 19695T isolated from drinking water reservoir.</title>
        <authorList>
            <person name="Tambong J.T."/>
        </authorList>
    </citation>
    <scope>NUCLEOTIDE SEQUENCE [LARGE SCALE GENOMIC DNA]</scope>
    <source>
        <strain evidence="7 9">LMG 19695</strain>
    </source>
</reference>
<accession>A0A1H0V578</accession>
<name>A0A1H0V578_9PSED</name>
<dbReference type="SMART" id="SM00448">
    <property type="entry name" value="REC"/>
    <property type="match status" value="1"/>
</dbReference>
<feature type="domain" description="HPt" evidence="6">
    <location>
        <begin position="180"/>
        <end position="273"/>
    </location>
</feature>
<evidence type="ECO:0000259" key="6">
    <source>
        <dbReference type="PROSITE" id="PS50894"/>
    </source>
</evidence>
<feature type="modified residue" description="4-aspartylphosphate" evidence="4">
    <location>
        <position position="76"/>
    </location>
</feature>
<evidence type="ECO:0000256" key="3">
    <source>
        <dbReference type="PROSITE-ProRule" id="PRU00110"/>
    </source>
</evidence>
<dbReference type="PANTHER" id="PTHR45339:SF3">
    <property type="entry name" value="HISTIDINE KINASE"/>
    <property type="match status" value="1"/>
</dbReference>
<feature type="modified residue" description="Phosphohistidine" evidence="3">
    <location>
        <position position="219"/>
    </location>
</feature>
<evidence type="ECO:0000313" key="9">
    <source>
        <dbReference type="Proteomes" id="UP000181686"/>
    </source>
</evidence>
<dbReference type="Gene3D" id="3.40.50.2300">
    <property type="match status" value="1"/>
</dbReference>
<dbReference type="Pfam" id="PF01627">
    <property type="entry name" value="Hpt"/>
    <property type="match status" value="1"/>
</dbReference>
<dbReference type="Proteomes" id="UP000182654">
    <property type="component" value="Chromosome I"/>
</dbReference>
<evidence type="ECO:0000313" key="8">
    <source>
        <dbReference type="EMBL" id="SDP73328.1"/>
    </source>
</evidence>
<evidence type="ECO:0000313" key="10">
    <source>
        <dbReference type="Proteomes" id="UP000182654"/>
    </source>
</evidence>
<organism evidence="7 9">
    <name type="scientific">Pseudomonas extremorientalis</name>
    <dbReference type="NCBI Taxonomy" id="169669"/>
    <lineage>
        <taxon>Bacteria</taxon>
        <taxon>Pseudomonadati</taxon>
        <taxon>Pseudomonadota</taxon>
        <taxon>Gammaproteobacteria</taxon>
        <taxon>Pseudomonadales</taxon>
        <taxon>Pseudomonadaceae</taxon>
        <taxon>Pseudomonas</taxon>
    </lineage>
</organism>
<gene>
    <name evidence="7" type="ORF">BFN10_04190</name>
    <name evidence="8" type="ORF">SAMN04490184_4603</name>
</gene>
<keyword evidence="2" id="KW-0902">Two-component regulatory system</keyword>
<dbReference type="PROSITE" id="PS50894">
    <property type="entry name" value="HPT"/>
    <property type="match status" value="1"/>
</dbReference>
<keyword evidence="10" id="KW-1185">Reference proteome</keyword>
<reference evidence="8 10" key="2">
    <citation type="submission" date="2016-10" db="EMBL/GenBank/DDBJ databases">
        <authorList>
            <person name="Varghese N."/>
            <person name="Submissions S."/>
        </authorList>
    </citation>
    <scope>NUCLEOTIDE SEQUENCE [LARGE SCALE GENOMIC DNA]</scope>
    <source>
        <strain evidence="8 10">BS2774</strain>
    </source>
</reference>
<dbReference type="Pfam" id="PF00072">
    <property type="entry name" value="Response_reg"/>
    <property type="match status" value="1"/>
</dbReference>
<dbReference type="Proteomes" id="UP000181686">
    <property type="component" value="Unassembled WGS sequence"/>
</dbReference>
<protein>
    <submittedName>
        <fullName evidence="8">CheY chemotaxis protein or a CheY-like REC (Receiver) domain</fullName>
    </submittedName>
</protein>
<dbReference type="GO" id="GO:0000160">
    <property type="term" value="P:phosphorelay signal transduction system"/>
    <property type="evidence" value="ECO:0007669"/>
    <property type="project" value="UniProtKB-KW"/>
</dbReference>
<dbReference type="AlphaFoldDB" id="A0A1H0V578"/>
<evidence type="ECO:0000313" key="7">
    <source>
        <dbReference type="EMBL" id="OIN11296.1"/>
    </source>
</evidence>
<dbReference type="InterPro" id="IPR036641">
    <property type="entry name" value="HPT_dom_sf"/>
</dbReference>
<dbReference type="GO" id="GO:0005886">
    <property type="term" value="C:plasma membrane"/>
    <property type="evidence" value="ECO:0007669"/>
    <property type="project" value="UniProtKB-SubCell"/>
</dbReference>
<dbReference type="GO" id="GO:0005524">
    <property type="term" value="F:ATP binding"/>
    <property type="evidence" value="ECO:0007669"/>
    <property type="project" value="UniProtKB-KW"/>
</dbReference>
<keyword evidence="1 4" id="KW-0597">Phosphoprotein</keyword>
<evidence type="ECO:0000256" key="4">
    <source>
        <dbReference type="PROSITE-ProRule" id="PRU00169"/>
    </source>
</evidence>
<dbReference type="SUPFAM" id="SSF47226">
    <property type="entry name" value="Histidine-containing phosphotransfer domain, HPT domain"/>
    <property type="match status" value="1"/>
</dbReference>
<dbReference type="Gene3D" id="1.20.120.160">
    <property type="entry name" value="HPT domain"/>
    <property type="match status" value="1"/>
</dbReference>
<evidence type="ECO:0000256" key="2">
    <source>
        <dbReference type="ARBA" id="ARBA00023012"/>
    </source>
</evidence>
<dbReference type="SUPFAM" id="SSF52172">
    <property type="entry name" value="CheY-like"/>
    <property type="match status" value="1"/>
</dbReference>
<dbReference type="InterPro" id="IPR001789">
    <property type="entry name" value="Sig_transdc_resp-reg_receiver"/>
</dbReference>
<dbReference type="CDD" id="cd17546">
    <property type="entry name" value="REC_hyHK_CKI1_RcsC-like"/>
    <property type="match status" value="1"/>
</dbReference>
<dbReference type="InterPro" id="IPR008207">
    <property type="entry name" value="Sig_transdc_His_kin_Hpt_dom"/>
</dbReference>
<dbReference type="PANTHER" id="PTHR45339">
    <property type="entry name" value="HYBRID SIGNAL TRANSDUCTION HISTIDINE KINASE J"/>
    <property type="match status" value="1"/>
</dbReference>
<feature type="domain" description="Response regulatory" evidence="5">
    <location>
        <begin position="27"/>
        <end position="146"/>
    </location>
</feature>
<dbReference type="PROSITE" id="PS50110">
    <property type="entry name" value="RESPONSE_REGULATORY"/>
    <property type="match status" value="1"/>
</dbReference>
<dbReference type="EMBL" id="LT629708">
    <property type="protein sequence ID" value="SDP73328.1"/>
    <property type="molecule type" value="Genomic_DNA"/>
</dbReference>
<evidence type="ECO:0000256" key="1">
    <source>
        <dbReference type="ARBA" id="ARBA00022553"/>
    </source>
</evidence>
<dbReference type="EMBL" id="MDGK01000015">
    <property type="protein sequence ID" value="OIN11296.1"/>
    <property type="molecule type" value="Genomic_DNA"/>
</dbReference>
<proteinExistence type="predicted"/>
<evidence type="ECO:0000259" key="5">
    <source>
        <dbReference type="PROSITE" id="PS50110"/>
    </source>
</evidence>
<dbReference type="GO" id="GO:0004672">
    <property type="term" value="F:protein kinase activity"/>
    <property type="evidence" value="ECO:0007669"/>
    <property type="project" value="UniProtKB-ARBA"/>
</dbReference>
<sequence length="273" mass="30677">MPGNEPRRHPPKVLHSVDSPAYWQQARVLVVDDHATYRLLVGSLLQVLGVSHETCGDGRMALQALASRHFDLVISDCRMPVMDGYAMTREWRRRERITGKPGIPIIAMTGRLGLEEVQRCLGCGMDGWLVKPIGLWQLRELLTEWLAPAPMHAAQVRVQPARRRREQLPSRASLTATFGSWAVVETMLASLAREAREDLAMLVQARISGDAVLTSQRLHRLAGSVAFLGATRLEQHAAVLIDRVQASGVEVNRQALELFHREVERYLLRLHKL</sequence>